<keyword evidence="1" id="KW-1015">Disulfide bond</keyword>
<dbReference type="PROSITE" id="PS51211">
    <property type="entry name" value="VITELLOGENIN"/>
    <property type="match status" value="1"/>
</dbReference>
<feature type="non-terminal residue" evidence="6">
    <location>
        <position position="256"/>
    </location>
</feature>
<dbReference type="SUPFAM" id="SSF48431">
    <property type="entry name" value="Lipovitellin-phosvitin complex, superhelical domain"/>
    <property type="match status" value="1"/>
</dbReference>
<dbReference type="Gene3D" id="1.25.10.20">
    <property type="entry name" value="Vitellinogen, superhelical"/>
    <property type="match status" value="1"/>
</dbReference>
<evidence type="ECO:0000256" key="3">
    <source>
        <dbReference type="PROSITE-ProRule" id="PRU00557"/>
    </source>
</evidence>
<sequence>QLKEKLSQELDHKPLTKTHKDKRDIRRKFGRIYKRESIEERGNTYPDIIYTYPDIVHEDNVSEKMDQNESRLSPPHQRFNIFAEGHRSLFDLPCMGPKLKQVVEDIASDLENTNILPEKNILEKFTRAVEICRTLPFPELSAVKEEMFEIHSSSASNVKNSERAVFRDVVVMCGTYPALMMIKDWILSRQVDSEEAAEIMTSFPSHVISPTKYYMQDLFETVQEISKRYDQVLVSSAVLAMSNLVRVACVNSKTRQ</sequence>
<protein>
    <recommendedName>
        <fullName evidence="5">Vitellogenin domain-containing protein</fullName>
    </recommendedName>
</protein>
<dbReference type="GO" id="GO:0005319">
    <property type="term" value="F:lipid transporter activity"/>
    <property type="evidence" value="ECO:0007669"/>
    <property type="project" value="InterPro"/>
</dbReference>
<evidence type="ECO:0000256" key="2">
    <source>
        <dbReference type="ARBA" id="ARBA00023180"/>
    </source>
</evidence>
<dbReference type="InterPro" id="IPR001747">
    <property type="entry name" value="Vitellogenin_N"/>
</dbReference>
<dbReference type="PANTHER" id="PTHR23345:SF15">
    <property type="entry name" value="VITELLOGENIN 1-RELATED"/>
    <property type="match status" value="1"/>
</dbReference>
<dbReference type="AlphaFoldDB" id="A0A1B6JZH4"/>
<feature type="domain" description="Vitellogenin" evidence="5">
    <location>
        <begin position="1"/>
        <end position="256"/>
    </location>
</feature>
<evidence type="ECO:0000256" key="1">
    <source>
        <dbReference type="ARBA" id="ARBA00023157"/>
    </source>
</evidence>
<evidence type="ECO:0000256" key="4">
    <source>
        <dbReference type="SAM" id="MobiDB-lite"/>
    </source>
</evidence>
<dbReference type="PANTHER" id="PTHR23345">
    <property type="entry name" value="VITELLOGENIN-RELATED"/>
    <property type="match status" value="1"/>
</dbReference>
<feature type="non-terminal residue" evidence="6">
    <location>
        <position position="1"/>
    </location>
</feature>
<name>A0A1B6JZH4_9HEMI</name>
<dbReference type="EMBL" id="GECU01003107">
    <property type="protein sequence ID" value="JAT04600.1"/>
    <property type="molecule type" value="Transcribed_RNA"/>
</dbReference>
<dbReference type="InterPro" id="IPR011030">
    <property type="entry name" value="Lipovitellin_superhlx_dom"/>
</dbReference>
<accession>A0A1B6JZH4</accession>
<reference evidence="6" key="1">
    <citation type="submission" date="2015-11" db="EMBL/GenBank/DDBJ databases">
        <title>De novo transcriptome assembly of four potential Pierce s Disease insect vectors from Arizona vineyards.</title>
        <authorList>
            <person name="Tassone E.E."/>
        </authorList>
    </citation>
    <scope>NUCLEOTIDE SEQUENCE</scope>
</reference>
<gene>
    <name evidence="6" type="ORF">g.24635</name>
</gene>
<feature type="region of interest" description="Disordered" evidence="4">
    <location>
        <begin position="1"/>
        <end position="22"/>
    </location>
</feature>
<evidence type="ECO:0000259" key="5">
    <source>
        <dbReference type="PROSITE" id="PS51211"/>
    </source>
</evidence>
<organism evidence="6">
    <name type="scientific">Homalodisca liturata</name>
    <dbReference type="NCBI Taxonomy" id="320908"/>
    <lineage>
        <taxon>Eukaryota</taxon>
        <taxon>Metazoa</taxon>
        <taxon>Ecdysozoa</taxon>
        <taxon>Arthropoda</taxon>
        <taxon>Hexapoda</taxon>
        <taxon>Insecta</taxon>
        <taxon>Pterygota</taxon>
        <taxon>Neoptera</taxon>
        <taxon>Paraneoptera</taxon>
        <taxon>Hemiptera</taxon>
        <taxon>Auchenorrhyncha</taxon>
        <taxon>Membracoidea</taxon>
        <taxon>Cicadellidae</taxon>
        <taxon>Cicadellinae</taxon>
        <taxon>Proconiini</taxon>
        <taxon>Homalodisca</taxon>
    </lineage>
</organism>
<dbReference type="Pfam" id="PF01347">
    <property type="entry name" value="Vitellogenin_N"/>
    <property type="match status" value="1"/>
</dbReference>
<evidence type="ECO:0000313" key="6">
    <source>
        <dbReference type="EMBL" id="JAT04600.1"/>
    </source>
</evidence>
<feature type="compositionally biased region" description="Basic and acidic residues" evidence="4">
    <location>
        <begin position="1"/>
        <end position="14"/>
    </location>
</feature>
<comment type="caution">
    <text evidence="3">Lacks conserved residue(s) required for the propagation of feature annotation.</text>
</comment>
<dbReference type="InterPro" id="IPR050733">
    <property type="entry name" value="Vitellogenin/Apolipophorin"/>
</dbReference>
<keyword evidence="2" id="KW-0325">Glycoprotein</keyword>
<proteinExistence type="predicted"/>